<keyword evidence="3 9" id="KW-0812">Transmembrane</keyword>
<proteinExistence type="inferred from homology"/>
<evidence type="ECO:0000256" key="9">
    <source>
        <dbReference type="SAM" id="Phobius"/>
    </source>
</evidence>
<evidence type="ECO:0000256" key="8">
    <source>
        <dbReference type="ARBA" id="ARBA00049560"/>
    </source>
</evidence>
<gene>
    <name evidence="10" type="primary">105313952</name>
</gene>
<keyword evidence="4 9" id="KW-1133">Transmembrane helix</keyword>
<evidence type="ECO:0000256" key="1">
    <source>
        <dbReference type="ARBA" id="ARBA00004141"/>
    </source>
</evidence>
<dbReference type="Pfam" id="PF07947">
    <property type="entry name" value="YhhN"/>
    <property type="match status" value="1"/>
</dbReference>
<evidence type="ECO:0000256" key="7">
    <source>
        <dbReference type="ARBA" id="ARBA00049458"/>
    </source>
</evidence>
<dbReference type="PANTHER" id="PTHR31885">
    <property type="entry name" value="GH04784P"/>
    <property type="match status" value="1"/>
</dbReference>
<evidence type="ECO:0000256" key="4">
    <source>
        <dbReference type="ARBA" id="ARBA00022989"/>
    </source>
</evidence>
<protein>
    <recommendedName>
        <fullName evidence="6">lysoplasmalogenase</fullName>
        <ecNumber evidence="6">3.3.2.2</ecNumber>
    </recommendedName>
</protein>
<evidence type="ECO:0000256" key="3">
    <source>
        <dbReference type="ARBA" id="ARBA00022692"/>
    </source>
</evidence>
<feature type="transmembrane region" description="Helical" evidence="9">
    <location>
        <begin position="132"/>
        <end position="152"/>
    </location>
</feature>
<feature type="transmembrane region" description="Helical" evidence="9">
    <location>
        <begin position="38"/>
        <end position="57"/>
    </location>
</feature>
<feature type="transmembrane region" description="Helical" evidence="9">
    <location>
        <begin position="261"/>
        <end position="279"/>
    </location>
</feature>
<dbReference type="EnsemblMetazoa" id="Aqu2.1.22477_001">
    <property type="protein sequence ID" value="Aqu2.1.22477_001"/>
    <property type="gene ID" value="Aqu2.1.22477"/>
</dbReference>
<dbReference type="KEGG" id="aqu:105313952"/>
<organism evidence="10">
    <name type="scientific">Amphimedon queenslandica</name>
    <name type="common">Sponge</name>
    <dbReference type="NCBI Taxonomy" id="400682"/>
    <lineage>
        <taxon>Eukaryota</taxon>
        <taxon>Metazoa</taxon>
        <taxon>Porifera</taxon>
        <taxon>Demospongiae</taxon>
        <taxon>Heteroscleromorpha</taxon>
        <taxon>Haplosclerida</taxon>
        <taxon>Niphatidae</taxon>
        <taxon>Amphimedon</taxon>
    </lineage>
</organism>
<feature type="transmembrane region" description="Helical" evidence="9">
    <location>
        <begin position="69"/>
        <end position="86"/>
    </location>
</feature>
<dbReference type="InParanoid" id="A0A1X7U3L3"/>
<dbReference type="InterPro" id="IPR012506">
    <property type="entry name" value="TMEM86B-like"/>
</dbReference>
<keyword evidence="11" id="KW-1185">Reference proteome</keyword>
<evidence type="ECO:0000313" key="11">
    <source>
        <dbReference type="Proteomes" id="UP000007879"/>
    </source>
</evidence>
<feature type="transmembrane region" description="Helical" evidence="9">
    <location>
        <begin position="227"/>
        <end position="249"/>
    </location>
</feature>
<comment type="catalytic activity">
    <reaction evidence="7">
        <text>a 1-O-(1Z-alkenyl)-sn-glycero-3-phosphoethanolamine + H2O = a 2,3-saturated aldehyde + sn-glycero-3-phosphoethanolamine</text>
        <dbReference type="Rhea" id="RHEA:16905"/>
        <dbReference type="ChEBI" id="CHEBI:15377"/>
        <dbReference type="ChEBI" id="CHEBI:73359"/>
        <dbReference type="ChEBI" id="CHEBI:77288"/>
        <dbReference type="ChEBI" id="CHEBI:143890"/>
        <dbReference type="EC" id="3.3.2.2"/>
    </reaction>
</comment>
<evidence type="ECO:0000256" key="2">
    <source>
        <dbReference type="ARBA" id="ARBA00007375"/>
    </source>
</evidence>
<dbReference type="PANTHER" id="PTHR31885:SF6">
    <property type="entry name" value="GH04784P"/>
    <property type="match status" value="1"/>
</dbReference>
<dbReference type="Proteomes" id="UP000007879">
    <property type="component" value="Unassembled WGS sequence"/>
</dbReference>
<feature type="transmembrane region" description="Helical" evidence="9">
    <location>
        <begin position="106"/>
        <end position="125"/>
    </location>
</feature>
<evidence type="ECO:0000256" key="6">
    <source>
        <dbReference type="ARBA" id="ARBA00035673"/>
    </source>
</evidence>
<comment type="similarity">
    <text evidence="2">Belongs to the TMEM86 family.</text>
</comment>
<comment type="catalytic activity">
    <reaction evidence="8">
        <text>a 1-O-(1Z-alkenyl)-sn-glycero-3-phosphocholine + H2O = a 2,3-saturated aldehyde + sn-glycerol 3-phosphocholine</text>
        <dbReference type="Rhea" id="RHEA:22544"/>
        <dbReference type="ChEBI" id="CHEBI:15377"/>
        <dbReference type="ChEBI" id="CHEBI:16870"/>
        <dbReference type="ChEBI" id="CHEBI:73359"/>
        <dbReference type="ChEBI" id="CHEBI:77287"/>
        <dbReference type="EC" id="3.3.2.2"/>
    </reaction>
</comment>
<evidence type="ECO:0000313" key="10">
    <source>
        <dbReference type="EnsemblMetazoa" id="Aqu2.1.22477_001"/>
    </source>
</evidence>
<reference evidence="11" key="1">
    <citation type="journal article" date="2010" name="Nature">
        <title>The Amphimedon queenslandica genome and the evolution of animal complexity.</title>
        <authorList>
            <person name="Srivastava M."/>
            <person name="Simakov O."/>
            <person name="Chapman J."/>
            <person name="Fahey B."/>
            <person name="Gauthier M.E."/>
            <person name="Mitros T."/>
            <person name="Richards G.S."/>
            <person name="Conaco C."/>
            <person name="Dacre M."/>
            <person name="Hellsten U."/>
            <person name="Larroux C."/>
            <person name="Putnam N.H."/>
            <person name="Stanke M."/>
            <person name="Adamska M."/>
            <person name="Darling A."/>
            <person name="Degnan S.M."/>
            <person name="Oakley T.H."/>
            <person name="Plachetzki D.C."/>
            <person name="Zhai Y."/>
            <person name="Adamski M."/>
            <person name="Calcino A."/>
            <person name="Cummins S.F."/>
            <person name="Goodstein D.M."/>
            <person name="Harris C."/>
            <person name="Jackson D.J."/>
            <person name="Leys S.P."/>
            <person name="Shu S."/>
            <person name="Woodcroft B.J."/>
            <person name="Vervoort M."/>
            <person name="Kosik K.S."/>
            <person name="Manning G."/>
            <person name="Degnan B.M."/>
            <person name="Rokhsar D.S."/>
        </authorList>
    </citation>
    <scope>NUCLEOTIDE SEQUENCE [LARGE SCALE GENOMIC DNA]</scope>
</reference>
<reference evidence="10" key="2">
    <citation type="submission" date="2017-05" db="UniProtKB">
        <authorList>
            <consortium name="EnsemblMetazoa"/>
        </authorList>
    </citation>
    <scope>IDENTIFICATION</scope>
</reference>
<keyword evidence="5 9" id="KW-0472">Membrane</keyword>
<sequence length="283" mass="31492">MIIHVIKNLFSENSQFENSSGGEESIGGGFDLDLTLDMILLVAFVLLYLLLAILYLWVGVNHDKIQIKLTLKCLPLISLILWYTIQWSIGVGLCEEAVRGTRGESWYFYLTLFALIASVIGDALLNIRVVSPLGIISFGIAQILFSIIFGAQGFPGSTWLEVILLLLLVAGICLGIFLAIRQKLNALFKEHFNIGILVIVGFYFSMIATMLWTALLLHVTVGTLQSFFGLVGGALFFISDLCILLSGIYSSHWFFKNRISVMTTYYIAQFFISISVLLLCSDF</sequence>
<accession>A0A1X7U3L3</accession>
<dbReference type="GO" id="GO:0047408">
    <property type="term" value="F:alkenylglycerophosphocholine hydrolase activity"/>
    <property type="evidence" value="ECO:0007669"/>
    <property type="project" value="UniProtKB-EC"/>
</dbReference>
<feature type="transmembrane region" description="Helical" evidence="9">
    <location>
        <begin position="158"/>
        <end position="180"/>
    </location>
</feature>
<dbReference type="EC" id="3.3.2.2" evidence="6"/>
<feature type="transmembrane region" description="Helical" evidence="9">
    <location>
        <begin position="192"/>
        <end position="215"/>
    </location>
</feature>
<name>A0A1X7U3L3_AMPQE</name>
<dbReference type="EnsemblMetazoa" id="XM_020000635.1">
    <property type="protein sequence ID" value="XP_019856194.1"/>
    <property type="gene ID" value="LOC105313952"/>
</dbReference>
<comment type="subcellular location">
    <subcellularLocation>
        <location evidence="1">Membrane</location>
        <topology evidence="1">Multi-pass membrane protein</topology>
    </subcellularLocation>
</comment>
<dbReference type="AlphaFoldDB" id="A0A1X7U3L3"/>
<evidence type="ECO:0000256" key="5">
    <source>
        <dbReference type="ARBA" id="ARBA00023136"/>
    </source>
</evidence>
<dbReference type="OrthoDB" id="2133758at2759"/>
<dbReference type="GO" id="GO:0016020">
    <property type="term" value="C:membrane"/>
    <property type="evidence" value="ECO:0007669"/>
    <property type="project" value="UniProtKB-SubCell"/>
</dbReference>